<evidence type="ECO:0000256" key="2">
    <source>
        <dbReference type="ARBA" id="ARBA00008540"/>
    </source>
</evidence>
<evidence type="ECO:0000256" key="9">
    <source>
        <dbReference type="RuleBase" id="RU362122"/>
    </source>
</evidence>
<comment type="function">
    <text evidence="9">Component of the transport system for branched-chain amino acids.</text>
</comment>
<organism evidence="10 11">
    <name type="scientific">Bacillus taeanensis</name>
    <dbReference type="NCBI Taxonomy" id="273032"/>
    <lineage>
        <taxon>Bacteria</taxon>
        <taxon>Bacillati</taxon>
        <taxon>Bacillota</taxon>
        <taxon>Bacilli</taxon>
        <taxon>Bacillales</taxon>
        <taxon>Bacillaceae</taxon>
        <taxon>Bacillus</taxon>
    </lineage>
</organism>
<feature type="transmembrane region" description="Helical" evidence="9">
    <location>
        <begin position="75"/>
        <end position="97"/>
    </location>
</feature>
<feature type="transmembrane region" description="Helical" evidence="9">
    <location>
        <begin position="372"/>
        <end position="391"/>
    </location>
</feature>
<keyword evidence="11" id="KW-1185">Reference proteome</keyword>
<name>A0A366XTH4_9BACI</name>
<feature type="transmembrane region" description="Helical" evidence="9">
    <location>
        <begin position="281"/>
        <end position="307"/>
    </location>
</feature>
<feature type="transmembrane region" description="Helical" evidence="9">
    <location>
        <begin position="117"/>
        <end position="140"/>
    </location>
</feature>
<keyword evidence="5 9" id="KW-0812">Transmembrane</keyword>
<comment type="caution">
    <text evidence="10">The sequence shown here is derived from an EMBL/GenBank/DDBJ whole genome shotgun (WGS) entry which is preliminary data.</text>
</comment>
<keyword evidence="6 9" id="KW-0029">Amino-acid transport</keyword>
<dbReference type="AlphaFoldDB" id="A0A366XTH4"/>
<feature type="transmembrane region" description="Helical" evidence="9">
    <location>
        <begin position="411"/>
        <end position="429"/>
    </location>
</feature>
<evidence type="ECO:0000313" key="11">
    <source>
        <dbReference type="Proteomes" id="UP000253314"/>
    </source>
</evidence>
<keyword evidence="7 9" id="KW-1133">Transmembrane helix</keyword>
<evidence type="ECO:0000256" key="1">
    <source>
        <dbReference type="ARBA" id="ARBA00004651"/>
    </source>
</evidence>
<evidence type="ECO:0000256" key="3">
    <source>
        <dbReference type="ARBA" id="ARBA00022448"/>
    </source>
</evidence>
<evidence type="ECO:0000256" key="5">
    <source>
        <dbReference type="ARBA" id="ARBA00022692"/>
    </source>
</evidence>
<evidence type="ECO:0000256" key="7">
    <source>
        <dbReference type="ARBA" id="ARBA00022989"/>
    </source>
</evidence>
<feature type="transmembrane region" description="Helical" evidence="9">
    <location>
        <begin position="196"/>
        <end position="215"/>
    </location>
</feature>
<dbReference type="Pfam" id="PF05525">
    <property type="entry name" value="Branch_AA_trans"/>
    <property type="match status" value="1"/>
</dbReference>
<dbReference type="GO" id="GO:0015820">
    <property type="term" value="P:L-leucine transport"/>
    <property type="evidence" value="ECO:0007669"/>
    <property type="project" value="TreeGrafter"/>
</dbReference>
<dbReference type="PANTHER" id="PTHR30588">
    <property type="entry name" value="BRANCHED-CHAIN AMINO ACID TRANSPORT SYSTEM 2 CARRIER PROTEIN"/>
    <property type="match status" value="1"/>
</dbReference>
<keyword evidence="3 9" id="KW-0813">Transport</keyword>
<proteinExistence type="inferred from homology"/>
<dbReference type="GO" id="GO:0015188">
    <property type="term" value="F:L-isoleucine transmembrane transporter activity"/>
    <property type="evidence" value="ECO:0007669"/>
    <property type="project" value="TreeGrafter"/>
</dbReference>
<gene>
    <name evidence="10" type="primary">brnQ</name>
    <name evidence="10" type="ORF">DS031_19120</name>
</gene>
<feature type="transmembrane region" description="Helical" evidence="9">
    <location>
        <begin position="345"/>
        <end position="365"/>
    </location>
</feature>
<dbReference type="PANTHER" id="PTHR30588:SF0">
    <property type="entry name" value="BRANCHED-CHAIN AMINO ACID PERMEASE BRNQ"/>
    <property type="match status" value="1"/>
</dbReference>
<dbReference type="RefSeq" id="WP_113807667.1">
    <property type="nucleotide sequence ID" value="NZ_QOCW01000026.1"/>
</dbReference>
<feature type="transmembrane region" description="Helical" evidence="9">
    <location>
        <begin position="40"/>
        <end position="63"/>
    </location>
</feature>
<protein>
    <recommendedName>
        <fullName evidence="9">Branched-chain amino acid transport system carrier protein</fullName>
    </recommendedName>
</protein>
<feature type="transmembrane region" description="Helical" evidence="9">
    <location>
        <begin position="9"/>
        <end position="28"/>
    </location>
</feature>
<dbReference type="GO" id="GO:0015190">
    <property type="term" value="F:L-leucine transmembrane transporter activity"/>
    <property type="evidence" value="ECO:0007669"/>
    <property type="project" value="TreeGrafter"/>
</dbReference>
<evidence type="ECO:0000313" key="10">
    <source>
        <dbReference type="EMBL" id="RBW68049.1"/>
    </source>
</evidence>
<dbReference type="Proteomes" id="UP000253314">
    <property type="component" value="Unassembled WGS sequence"/>
</dbReference>
<dbReference type="NCBIfam" id="TIGR00796">
    <property type="entry name" value="livcs"/>
    <property type="match status" value="1"/>
</dbReference>
<comment type="subcellular location">
    <subcellularLocation>
        <location evidence="1 9">Cell membrane</location>
        <topology evidence="1 9">Multi-pass membrane protein</topology>
    </subcellularLocation>
</comment>
<dbReference type="InterPro" id="IPR004685">
    <property type="entry name" value="Brnchd-chn_aa_trnsp_Livcs"/>
</dbReference>
<sequence length="444" mass="46896">MNTLSRKEIMLVSLMLFSMFFGAGNLIFPPFLGQAAGENVILSLIGFIVSAVGLPILGVAAIAKAGSFEILAGRVHPLFALIFPFIIYVSIGPGLAIPRAGSLAFEMGIAPFLPGNLAANPFSLLLYTIVFFGLVFWFSMSPSKLVNRFGKLLTPLLLSLIALIFVKSLITPIGSFEAPSGNYAASPVFAGFLDGYLTMDALAALVFGIVIANTVRSKGVEDSKKVSLYMIYAGIGAGLLLTTIYCILGFLGAASGGLGEAENGAQILTNVMNSLFGQSGAVLLGVIFTLACLCVCIGLVISCSQYFASTISGISYKMWVTILSLLSMGIANLGLTQILQVSVPILGAIYPVAIVLIALALLHNVLKGYSSVYVLTVALVGIFSVADMINQTFLSNAWSEVFMKLPLYEQGVGWLVLGIIGIIVGYLIGKINSPRNERNTREAA</sequence>
<dbReference type="GO" id="GO:0005304">
    <property type="term" value="F:L-valine transmembrane transporter activity"/>
    <property type="evidence" value="ECO:0007669"/>
    <property type="project" value="TreeGrafter"/>
</dbReference>
<dbReference type="GO" id="GO:0005886">
    <property type="term" value="C:plasma membrane"/>
    <property type="evidence" value="ECO:0007669"/>
    <property type="project" value="UniProtKB-SubCell"/>
</dbReference>
<dbReference type="OrthoDB" id="9783920at2"/>
<evidence type="ECO:0000256" key="4">
    <source>
        <dbReference type="ARBA" id="ARBA00022475"/>
    </source>
</evidence>
<reference evidence="10 11" key="1">
    <citation type="submission" date="2018-07" db="EMBL/GenBank/DDBJ databases">
        <title>Lottiidibacillus patelloidae gen. nov., sp. nov., isolated from the intestinal tract of a marine limpet and the reclassification of B. taeanensis BH030017T, B. algicola KMM 3737T and B. hwajinpoensis SW-72T as genus Lottiidibacillus.</title>
        <authorList>
            <person name="Liu R."/>
            <person name="Huang Z."/>
        </authorList>
    </citation>
    <scope>NUCLEOTIDE SEQUENCE [LARGE SCALE GENOMIC DNA]</scope>
    <source>
        <strain evidence="10 11">BH030017</strain>
    </source>
</reference>
<evidence type="ECO:0000256" key="8">
    <source>
        <dbReference type="ARBA" id="ARBA00023136"/>
    </source>
</evidence>
<dbReference type="EMBL" id="QOCW01000026">
    <property type="protein sequence ID" value="RBW68049.1"/>
    <property type="molecule type" value="Genomic_DNA"/>
</dbReference>
<feature type="transmembrane region" description="Helical" evidence="9">
    <location>
        <begin position="319"/>
        <end position="339"/>
    </location>
</feature>
<keyword evidence="8 9" id="KW-0472">Membrane</keyword>
<feature type="transmembrane region" description="Helical" evidence="9">
    <location>
        <begin position="152"/>
        <end position="176"/>
    </location>
</feature>
<feature type="transmembrane region" description="Helical" evidence="9">
    <location>
        <begin position="227"/>
        <end position="251"/>
    </location>
</feature>
<accession>A0A366XTH4</accession>
<evidence type="ECO:0000256" key="6">
    <source>
        <dbReference type="ARBA" id="ARBA00022970"/>
    </source>
</evidence>
<keyword evidence="4" id="KW-1003">Cell membrane</keyword>
<dbReference type="GO" id="GO:0015818">
    <property type="term" value="P:isoleucine transport"/>
    <property type="evidence" value="ECO:0007669"/>
    <property type="project" value="TreeGrafter"/>
</dbReference>
<comment type="similarity">
    <text evidence="2 9">Belongs to the branched chain amino acid transporter family.</text>
</comment>